<reference evidence="2 3" key="1">
    <citation type="submission" date="2017-03" db="EMBL/GenBank/DDBJ databases">
        <title>An alternative strategy for trypanosome survival in the mammalian bloodstream revealed through genome and transcriptome analysis of the ubiquitous bovine parasite Trypanosoma (Megatrypanum) theileri.</title>
        <authorList>
            <person name="Kelly S."/>
            <person name="Ivens A."/>
            <person name="Mott A."/>
            <person name="O'Neill E."/>
            <person name="Emms D."/>
            <person name="Macleod O."/>
            <person name="Voorheis P."/>
            <person name="Matthews J."/>
            <person name="Matthews K."/>
            <person name="Carrington M."/>
        </authorList>
    </citation>
    <scope>NUCLEOTIDE SEQUENCE [LARGE SCALE GENOMIC DNA]</scope>
    <source>
        <strain evidence="2">Edinburgh</strain>
    </source>
</reference>
<organism evidence="2 3">
    <name type="scientific">Trypanosoma theileri</name>
    <dbReference type="NCBI Taxonomy" id="67003"/>
    <lineage>
        <taxon>Eukaryota</taxon>
        <taxon>Discoba</taxon>
        <taxon>Euglenozoa</taxon>
        <taxon>Kinetoplastea</taxon>
        <taxon>Metakinetoplastina</taxon>
        <taxon>Trypanosomatida</taxon>
        <taxon>Trypanosomatidae</taxon>
        <taxon>Trypanosoma</taxon>
    </lineage>
</organism>
<dbReference type="AlphaFoldDB" id="A0A1X0P0I9"/>
<name>A0A1X0P0I9_9TRYP</name>
<dbReference type="Proteomes" id="UP000192257">
    <property type="component" value="Unassembled WGS sequence"/>
</dbReference>
<protein>
    <recommendedName>
        <fullName evidence="4">Transcription factor Iwr1 domain-containing protein</fullName>
    </recommendedName>
</protein>
<comment type="caution">
    <text evidence="2">The sequence shown here is derived from an EMBL/GenBank/DDBJ whole genome shotgun (WGS) entry which is preliminary data.</text>
</comment>
<dbReference type="OrthoDB" id="273137at2759"/>
<dbReference type="VEuPathDB" id="TriTrypDB:TM35_000082550"/>
<gene>
    <name evidence="2" type="ORF">TM35_000082550</name>
</gene>
<accession>A0A1X0P0I9</accession>
<feature type="region of interest" description="Disordered" evidence="1">
    <location>
        <begin position="324"/>
        <end position="360"/>
    </location>
</feature>
<evidence type="ECO:0000313" key="2">
    <source>
        <dbReference type="EMBL" id="ORC90457.1"/>
    </source>
</evidence>
<dbReference type="EMBL" id="NBCO01000008">
    <property type="protein sequence ID" value="ORC90457.1"/>
    <property type="molecule type" value="Genomic_DNA"/>
</dbReference>
<evidence type="ECO:0000313" key="3">
    <source>
        <dbReference type="Proteomes" id="UP000192257"/>
    </source>
</evidence>
<feature type="region of interest" description="Disordered" evidence="1">
    <location>
        <begin position="56"/>
        <end position="81"/>
    </location>
</feature>
<dbReference type="RefSeq" id="XP_028884523.1">
    <property type="nucleotide sequence ID" value="XM_029024120.1"/>
</dbReference>
<dbReference type="GeneID" id="39983900"/>
<evidence type="ECO:0000256" key="1">
    <source>
        <dbReference type="SAM" id="MobiDB-lite"/>
    </source>
</evidence>
<feature type="region of interest" description="Disordered" evidence="1">
    <location>
        <begin position="144"/>
        <end position="164"/>
    </location>
</feature>
<feature type="compositionally biased region" description="Polar residues" evidence="1">
    <location>
        <begin position="71"/>
        <end position="81"/>
    </location>
</feature>
<proteinExistence type="predicted"/>
<feature type="region of interest" description="Disordered" evidence="1">
    <location>
        <begin position="1"/>
        <end position="22"/>
    </location>
</feature>
<sequence>MWKSENTGQDEMERGNGKKLGSRGVYMRVKRLRFDNDGDDKDVAPSLLRVRIGDGKSMDVSGSMRDEKGSLSHNIPDTPSLTELGQQPCTLHFRLLNKAGDFISSEQETQSARRTTVSSPTPVLSIERVWDLRGCVVMDCTAGGSSQTDTGAPEKKESGDPVGGAVALEDSNVWSLYVLDSRHVDDNESEQKKEKVEMEMKEEEEEEDEFGFDDLVVTKPNDSDEEENDVAIHNDNKAFVYGSKFVSHRIKRKRDQDEIVPDFILSMGMQPHDGEVCNHDTSPEDAALLYEMLRDHGQTCFLLEEDNGCEPELYLYPDHRKDDEYDSNAADFSGNEYPEEPSENNSSFVDSEYTDYDDERHYKRRQGDLWYEESYREGSLSSGWNSCDDNY</sequence>
<evidence type="ECO:0008006" key="4">
    <source>
        <dbReference type="Google" id="ProtNLM"/>
    </source>
</evidence>
<keyword evidence="3" id="KW-1185">Reference proteome</keyword>